<dbReference type="EMBL" id="CAADRA010006984">
    <property type="protein sequence ID" value="VFT97811.1"/>
    <property type="molecule type" value="Genomic_DNA"/>
</dbReference>
<sequence length="350" mass="37770">MSRVLLASRHLLALGIDAIHQTLVNATAATQYTSFASDVLSTHFALQSLFLAISDSLAFGGNILCQEYGNTPLSQGFQQFTGRLVTCDQWCTTLLEPTRDNVFVATSAAGLVDPAADLTVVCLHDTAPSLCLEGYLGQSVAFVQSIHHLTQLQAMAAAAAVDVRRLAPSLPQYMRENATQPLEMVSFALLDLTYPTFDVWSWLSVLEWAVGDREVVRFQGDVGGISVMTEWTPPSTAPVHATDLPTTFTTYALGALKYITGVMLGISSLVVVSILACTGHIEPLNLLELNRVAGIVWVGRPLLLLRSVTALCLLSTSTLELDLAHSILSSFHVPGTKPCLARARPRGWFT</sequence>
<accession>A0A485LLF0</accession>
<organism evidence="2 3">
    <name type="scientific">Aphanomyces stellatus</name>
    <dbReference type="NCBI Taxonomy" id="120398"/>
    <lineage>
        <taxon>Eukaryota</taxon>
        <taxon>Sar</taxon>
        <taxon>Stramenopiles</taxon>
        <taxon>Oomycota</taxon>
        <taxon>Saprolegniomycetes</taxon>
        <taxon>Saprolegniales</taxon>
        <taxon>Verrucalvaceae</taxon>
        <taxon>Aphanomyces</taxon>
    </lineage>
</organism>
<reference evidence="2 3" key="1">
    <citation type="submission" date="2019-03" db="EMBL/GenBank/DDBJ databases">
        <authorList>
            <person name="Gaulin E."/>
            <person name="Dumas B."/>
        </authorList>
    </citation>
    <scope>NUCLEOTIDE SEQUENCE [LARGE SCALE GENOMIC DNA]</scope>
    <source>
        <strain evidence="2">CBS 568.67</strain>
    </source>
</reference>
<dbReference type="AlphaFoldDB" id="A0A485LLF0"/>
<name>A0A485LLF0_9STRA</name>
<dbReference type="EMBL" id="VJMH01006958">
    <property type="protein sequence ID" value="KAF0687056.1"/>
    <property type="molecule type" value="Genomic_DNA"/>
</dbReference>
<dbReference type="Proteomes" id="UP000332933">
    <property type="component" value="Unassembled WGS sequence"/>
</dbReference>
<protein>
    <submittedName>
        <fullName evidence="2">Aste57867_21137 protein</fullName>
    </submittedName>
</protein>
<evidence type="ECO:0000313" key="2">
    <source>
        <dbReference type="EMBL" id="VFT97811.1"/>
    </source>
</evidence>
<reference evidence="1" key="2">
    <citation type="submission" date="2019-06" db="EMBL/GenBank/DDBJ databases">
        <title>Genomics analysis of Aphanomyces spp. identifies a new class of oomycete effector associated with host adaptation.</title>
        <authorList>
            <person name="Gaulin E."/>
        </authorList>
    </citation>
    <scope>NUCLEOTIDE SEQUENCE</scope>
    <source>
        <strain evidence="1">CBS 578.67</strain>
    </source>
</reference>
<keyword evidence="3" id="KW-1185">Reference proteome</keyword>
<evidence type="ECO:0000313" key="1">
    <source>
        <dbReference type="EMBL" id="KAF0687056.1"/>
    </source>
</evidence>
<gene>
    <name evidence="2" type="primary">Aste57867_21137</name>
    <name evidence="1" type="ORF">As57867_021069</name>
    <name evidence="2" type="ORF">ASTE57867_21137</name>
</gene>
<proteinExistence type="predicted"/>
<evidence type="ECO:0000313" key="3">
    <source>
        <dbReference type="Proteomes" id="UP000332933"/>
    </source>
</evidence>